<reference evidence="2 3" key="1">
    <citation type="submission" date="2024-01" db="EMBL/GenBank/DDBJ databases">
        <title>Genome assemblies of Stephania.</title>
        <authorList>
            <person name="Yang L."/>
        </authorList>
    </citation>
    <scope>NUCLEOTIDE SEQUENCE [LARGE SCALE GENOMIC DNA]</scope>
    <source>
        <strain evidence="2">JXDWG</strain>
        <tissue evidence="2">Leaf</tissue>
    </source>
</reference>
<protein>
    <submittedName>
        <fullName evidence="2">Uncharacterized protein</fullName>
    </submittedName>
</protein>
<evidence type="ECO:0000313" key="2">
    <source>
        <dbReference type="EMBL" id="KAK9156739.1"/>
    </source>
</evidence>
<dbReference type="AlphaFoldDB" id="A0AAP0KRX4"/>
<dbReference type="Proteomes" id="UP001419268">
    <property type="component" value="Unassembled WGS sequence"/>
</dbReference>
<gene>
    <name evidence="2" type="ORF">Scep_003313</name>
</gene>
<dbReference type="EMBL" id="JBBNAG010000002">
    <property type="protein sequence ID" value="KAK9156739.1"/>
    <property type="molecule type" value="Genomic_DNA"/>
</dbReference>
<proteinExistence type="predicted"/>
<evidence type="ECO:0000313" key="3">
    <source>
        <dbReference type="Proteomes" id="UP001419268"/>
    </source>
</evidence>
<comment type="caution">
    <text evidence="2">The sequence shown here is derived from an EMBL/GenBank/DDBJ whole genome shotgun (WGS) entry which is preliminary data.</text>
</comment>
<feature type="compositionally biased region" description="Basic and acidic residues" evidence="1">
    <location>
        <begin position="8"/>
        <end position="28"/>
    </location>
</feature>
<feature type="region of interest" description="Disordered" evidence="1">
    <location>
        <begin position="1"/>
        <end position="29"/>
    </location>
</feature>
<keyword evidence="3" id="KW-1185">Reference proteome</keyword>
<name>A0AAP0KRX4_9MAGN</name>
<evidence type="ECO:0000256" key="1">
    <source>
        <dbReference type="SAM" id="MobiDB-lite"/>
    </source>
</evidence>
<organism evidence="2 3">
    <name type="scientific">Stephania cephalantha</name>
    <dbReference type="NCBI Taxonomy" id="152367"/>
    <lineage>
        <taxon>Eukaryota</taxon>
        <taxon>Viridiplantae</taxon>
        <taxon>Streptophyta</taxon>
        <taxon>Embryophyta</taxon>
        <taxon>Tracheophyta</taxon>
        <taxon>Spermatophyta</taxon>
        <taxon>Magnoliopsida</taxon>
        <taxon>Ranunculales</taxon>
        <taxon>Menispermaceae</taxon>
        <taxon>Menispermoideae</taxon>
        <taxon>Cissampelideae</taxon>
        <taxon>Stephania</taxon>
    </lineage>
</organism>
<sequence length="116" mass="13837">MRRSPTRRSRESYRREEAAQKGGGERRRSTIVIIITHSSRQREPHHSTTRPSCEASLLSRLRRWPIGPWQGEDQVSERERVTKDPEEPIVERERERLEREGLQRDGQRLWALERGE</sequence>
<accession>A0AAP0KRX4</accession>